<dbReference type="EMBL" id="CAFBNE010000043">
    <property type="protein sequence ID" value="CAB4950454.1"/>
    <property type="molecule type" value="Genomic_DNA"/>
</dbReference>
<proteinExistence type="predicted"/>
<feature type="domain" description="Polymerase nucleotidyl transferase" evidence="1">
    <location>
        <begin position="97"/>
        <end position="139"/>
    </location>
</feature>
<protein>
    <submittedName>
        <fullName evidence="2">Unannotated protein</fullName>
    </submittedName>
</protein>
<dbReference type="Gene3D" id="3.30.460.10">
    <property type="entry name" value="Beta Polymerase, domain 2"/>
    <property type="match status" value="1"/>
</dbReference>
<gene>
    <name evidence="2" type="ORF">UFOPK3772_01506</name>
</gene>
<dbReference type="InterPro" id="IPR043519">
    <property type="entry name" value="NT_sf"/>
</dbReference>
<reference evidence="2" key="1">
    <citation type="submission" date="2020-05" db="EMBL/GenBank/DDBJ databases">
        <authorList>
            <person name="Chiriac C."/>
            <person name="Salcher M."/>
            <person name="Ghai R."/>
            <person name="Kavagutti S V."/>
        </authorList>
    </citation>
    <scope>NUCLEOTIDE SEQUENCE</scope>
</reference>
<evidence type="ECO:0000259" key="1">
    <source>
        <dbReference type="Pfam" id="PF01909"/>
    </source>
</evidence>
<name>A0A6J7K8H3_9ZZZZ</name>
<organism evidence="2">
    <name type="scientific">freshwater metagenome</name>
    <dbReference type="NCBI Taxonomy" id="449393"/>
    <lineage>
        <taxon>unclassified sequences</taxon>
        <taxon>metagenomes</taxon>
        <taxon>ecological metagenomes</taxon>
    </lineage>
</organism>
<dbReference type="CDD" id="cd05403">
    <property type="entry name" value="NT_KNTase_like"/>
    <property type="match status" value="1"/>
</dbReference>
<accession>A0A6J7K8H3</accession>
<dbReference type="GO" id="GO:0016779">
    <property type="term" value="F:nucleotidyltransferase activity"/>
    <property type="evidence" value="ECO:0007669"/>
    <property type="project" value="InterPro"/>
</dbReference>
<dbReference type="InterPro" id="IPR002934">
    <property type="entry name" value="Polymerase_NTP_transf_dom"/>
</dbReference>
<evidence type="ECO:0000313" key="2">
    <source>
        <dbReference type="EMBL" id="CAB4950454.1"/>
    </source>
</evidence>
<dbReference type="AlphaFoldDB" id="A0A6J7K8H3"/>
<dbReference type="SUPFAM" id="SSF81301">
    <property type="entry name" value="Nucleotidyltransferase"/>
    <property type="match status" value="1"/>
</dbReference>
<dbReference type="Pfam" id="PF01909">
    <property type="entry name" value="NTP_transf_2"/>
    <property type="match status" value="1"/>
</dbReference>
<sequence length="212" mass="23013">MDLGHPISSVIPGAYGDVLAVLARTDVWLSGRKVATLTRGQTSRRRVDAVLAALAKAGIADVQEVPPAKLYRLNRHHVAAAGIEALASMRDCLLARLRDELAKWRVLPEAAWLFGSAARGEAGSGSDIDLLLVRPTLTSAEDVDLWSGQIDGLRGRVREWSGNELEVLDLSADELRHLRDGSERLIDDLRSDAVVLVGSPVRNILGCRVETR</sequence>